<evidence type="ECO:0000313" key="1">
    <source>
        <dbReference type="EMBL" id="GIY10049.1"/>
    </source>
</evidence>
<gene>
    <name evidence="1" type="ORF">CEXT_267451</name>
</gene>
<organism evidence="1 2">
    <name type="scientific">Caerostris extrusa</name>
    <name type="common">Bark spider</name>
    <name type="synonym">Caerostris bankana</name>
    <dbReference type="NCBI Taxonomy" id="172846"/>
    <lineage>
        <taxon>Eukaryota</taxon>
        <taxon>Metazoa</taxon>
        <taxon>Ecdysozoa</taxon>
        <taxon>Arthropoda</taxon>
        <taxon>Chelicerata</taxon>
        <taxon>Arachnida</taxon>
        <taxon>Araneae</taxon>
        <taxon>Araneomorphae</taxon>
        <taxon>Entelegynae</taxon>
        <taxon>Araneoidea</taxon>
        <taxon>Araneidae</taxon>
        <taxon>Caerostris</taxon>
    </lineage>
</organism>
<protein>
    <submittedName>
        <fullName evidence="1">Uncharacterized protein</fullName>
    </submittedName>
</protein>
<comment type="caution">
    <text evidence="1">The sequence shown here is derived from an EMBL/GenBank/DDBJ whole genome shotgun (WGS) entry which is preliminary data.</text>
</comment>
<name>A0AAV4QMJ0_CAEEX</name>
<dbReference type="EMBL" id="BPLR01006462">
    <property type="protein sequence ID" value="GIY10049.1"/>
    <property type="molecule type" value="Genomic_DNA"/>
</dbReference>
<dbReference type="AlphaFoldDB" id="A0AAV4QMJ0"/>
<accession>A0AAV4QMJ0</accession>
<keyword evidence="2" id="KW-1185">Reference proteome</keyword>
<dbReference type="Proteomes" id="UP001054945">
    <property type="component" value="Unassembled WGS sequence"/>
</dbReference>
<proteinExistence type="predicted"/>
<evidence type="ECO:0000313" key="2">
    <source>
        <dbReference type="Proteomes" id="UP001054945"/>
    </source>
</evidence>
<reference evidence="1 2" key="1">
    <citation type="submission" date="2021-06" db="EMBL/GenBank/DDBJ databases">
        <title>Caerostris extrusa draft genome.</title>
        <authorList>
            <person name="Kono N."/>
            <person name="Arakawa K."/>
        </authorList>
    </citation>
    <scope>NUCLEOTIDE SEQUENCE [LARGE SCALE GENOMIC DNA]</scope>
</reference>
<sequence length="115" mass="13469">MPFRIVLNASFLRHLLEDKHPFILQCTKNDKWRDKQVHFAYEMLTGPEMGVFSPFYAYPIFLNILSVHLLDENHFPRNCCHCIWARVNAKTIPLFLAIYSEGGKLSSGFSFQFLE</sequence>